<evidence type="ECO:0000313" key="9">
    <source>
        <dbReference type="Proteomes" id="UP000663873"/>
    </source>
</evidence>
<dbReference type="Proteomes" id="UP000663869">
    <property type="component" value="Unassembled WGS sequence"/>
</dbReference>
<proteinExistence type="predicted"/>
<reference evidence="2" key="1">
    <citation type="submission" date="2021-02" db="EMBL/GenBank/DDBJ databases">
        <authorList>
            <person name="Nowell W R."/>
        </authorList>
    </citation>
    <scope>NUCLEOTIDE SEQUENCE</scope>
</reference>
<sequence>MYVSPINRDSLYSHLILNDQPNNLSFSSAPGSNFFNRTTRMESFVINGDTVIDLKVSQLIVLNLNLPPQTSSSFFSSNLTANLAAILRVSSDKIRRANIISVNNNSRIRRQLSTVTLSVEIRNDPVANISTNVSTQTNPISNICSAIINRYQSGELLQAWSNKPAAGNRAPIDLNVQEPRNASSTLLSIIYRIELVTSPSSCREQSPCSIQPTLVAHDIDGDVIKILASNDQP</sequence>
<evidence type="ECO:0000313" key="7">
    <source>
        <dbReference type="EMBL" id="CAF4532642.1"/>
    </source>
</evidence>
<dbReference type="EMBL" id="CAJNYD010003554">
    <property type="protein sequence ID" value="CAF3519640.1"/>
    <property type="molecule type" value="Genomic_DNA"/>
</dbReference>
<protein>
    <submittedName>
        <fullName evidence="2">Uncharacterized protein</fullName>
    </submittedName>
</protein>
<keyword evidence="9" id="KW-1185">Reference proteome</keyword>
<dbReference type="EMBL" id="CAJNYU010002230">
    <property type="protein sequence ID" value="CAF3520363.1"/>
    <property type="molecule type" value="Genomic_DNA"/>
</dbReference>
<dbReference type="EMBL" id="CAJOBO010001136">
    <property type="protein sequence ID" value="CAF4342633.1"/>
    <property type="molecule type" value="Genomic_DNA"/>
</dbReference>
<dbReference type="Proteomes" id="UP000663862">
    <property type="component" value="Unassembled WGS sequence"/>
</dbReference>
<evidence type="ECO:0000313" key="2">
    <source>
        <dbReference type="EMBL" id="CAF3085225.1"/>
    </source>
</evidence>
<dbReference type="AlphaFoldDB" id="A0A817MSC0"/>
<accession>A0A817MSC0</accession>
<name>A0A817MSC0_9BILA</name>
<dbReference type="Proteomes" id="UP000663825">
    <property type="component" value="Unassembled WGS sequence"/>
</dbReference>
<dbReference type="PANTHER" id="PTHR46769:SF2">
    <property type="entry name" value="FIBROCYSTIN-L ISOFORM 2 PRECURSOR-RELATED"/>
    <property type="match status" value="1"/>
</dbReference>
<dbReference type="Proteomes" id="UP000663873">
    <property type="component" value="Unassembled WGS sequence"/>
</dbReference>
<dbReference type="Proteomes" id="UP000663851">
    <property type="component" value="Unassembled WGS sequence"/>
</dbReference>
<evidence type="ECO:0000313" key="3">
    <source>
        <dbReference type="EMBL" id="CAF3519640.1"/>
    </source>
</evidence>
<keyword evidence="1" id="KW-0732">Signal</keyword>
<dbReference type="EMBL" id="CAJOBQ010002004">
    <property type="protein sequence ID" value="CAF4532642.1"/>
    <property type="molecule type" value="Genomic_DNA"/>
</dbReference>
<comment type="caution">
    <text evidence="2">The sequence shown here is derived from an EMBL/GenBank/DDBJ whole genome shotgun (WGS) entry which is preliminary data.</text>
</comment>
<gene>
    <name evidence="4" type="ORF">FME351_LOCUS17913</name>
    <name evidence="5" type="ORF">HFQ381_LOCUS16201</name>
    <name evidence="3" type="ORF">LUA448_LOCUS26359</name>
    <name evidence="2" type="ORF">TIS948_LOCUS5964</name>
    <name evidence="7" type="ORF">TSG867_LOCUS23380</name>
    <name evidence="6" type="ORF">UJA718_LOCUS19951</name>
</gene>
<evidence type="ECO:0000256" key="1">
    <source>
        <dbReference type="ARBA" id="ARBA00022729"/>
    </source>
</evidence>
<evidence type="ECO:0000313" key="4">
    <source>
        <dbReference type="EMBL" id="CAF3520363.1"/>
    </source>
</evidence>
<dbReference type="EMBL" id="CAJNXB010000675">
    <property type="protein sequence ID" value="CAF3085225.1"/>
    <property type="molecule type" value="Genomic_DNA"/>
</dbReference>
<evidence type="ECO:0000313" key="6">
    <source>
        <dbReference type="EMBL" id="CAF4412754.1"/>
    </source>
</evidence>
<dbReference type="Proteomes" id="UP000663833">
    <property type="component" value="Unassembled WGS sequence"/>
</dbReference>
<dbReference type="InterPro" id="IPR052387">
    <property type="entry name" value="Fibrocystin"/>
</dbReference>
<organism evidence="2 8">
    <name type="scientific">Rotaria socialis</name>
    <dbReference type="NCBI Taxonomy" id="392032"/>
    <lineage>
        <taxon>Eukaryota</taxon>
        <taxon>Metazoa</taxon>
        <taxon>Spiralia</taxon>
        <taxon>Gnathifera</taxon>
        <taxon>Rotifera</taxon>
        <taxon>Eurotatoria</taxon>
        <taxon>Bdelloidea</taxon>
        <taxon>Philodinida</taxon>
        <taxon>Philodinidae</taxon>
        <taxon>Rotaria</taxon>
    </lineage>
</organism>
<dbReference type="EMBL" id="CAJOBP010003628">
    <property type="protein sequence ID" value="CAF4412754.1"/>
    <property type="molecule type" value="Genomic_DNA"/>
</dbReference>
<dbReference type="PANTHER" id="PTHR46769">
    <property type="entry name" value="POLYCYSTIC KIDNEY AND HEPATIC DISEASE 1 (AUTOSOMAL RECESSIVE)-LIKE 1"/>
    <property type="match status" value="1"/>
</dbReference>
<evidence type="ECO:0000313" key="5">
    <source>
        <dbReference type="EMBL" id="CAF4342633.1"/>
    </source>
</evidence>
<dbReference type="OrthoDB" id="120976at2759"/>
<evidence type="ECO:0000313" key="8">
    <source>
        <dbReference type="Proteomes" id="UP000663825"/>
    </source>
</evidence>